<protein>
    <submittedName>
        <fullName evidence="6">PLP-dependent aminotransferase family protein</fullName>
    </submittedName>
</protein>
<dbReference type="InterPro" id="IPR004839">
    <property type="entry name" value="Aminotransferase_I/II_large"/>
</dbReference>
<reference evidence="7" key="1">
    <citation type="journal article" date="2022" name="G3 (Bethesda)">
        <title>Unveiling the complete genome sequence of Alicyclobacillus acidoterrestris DSM 3922T, a taint-producing strain.</title>
        <authorList>
            <person name="Leonardo I.C."/>
            <person name="Barreto Crespo M.T."/>
            <person name="Gaspar F.B."/>
        </authorList>
    </citation>
    <scope>NUCLEOTIDE SEQUENCE [LARGE SCALE GENOMIC DNA]</scope>
    <source>
        <strain evidence="7">DSM 3922</strain>
    </source>
</reference>
<dbReference type="Gene3D" id="3.90.1150.10">
    <property type="entry name" value="Aspartate Aminotransferase, domain 1"/>
    <property type="match status" value="2"/>
</dbReference>
<dbReference type="InterPro" id="IPR015422">
    <property type="entry name" value="PyrdxlP-dep_Trfase_small"/>
</dbReference>
<dbReference type="Gene3D" id="3.40.640.10">
    <property type="entry name" value="Type I PLP-dependent aspartate aminotransferase-like (Major domain)"/>
    <property type="match status" value="1"/>
</dbReference>
<dbReference type="eggNOG" id="COG1167">
    <property type="taxonomic scope" value="Bacteria"/>
</dbReference>
<dbReference type="InterPro" id="IPR050859">
    <property type="entry name" value="Class-I_PLP-dep_aminotransf"/>
</dbReference>
<evidence type="ECO:0000313" key="7">
    <source>
        <dbReference type="Proteomes" id="UP000829401"/>
    </source>
</evidence>
<proteinExistence type="predicted"/>
<dbReference type="Proteomes" id="UP000829401">
    <property type="component" value="Chromosome"/>
</dbReference>
<dbReference type="InterPro" id="IPR015421">
    <property type="entry name" value="PyrdxlP-dep_Trfase_major"/>
</dbReference>
<dbReference type="AlphaFoldDB" id="T0BN71"/>
<dbReference type="KEGG" id="aaco:K1I37_03380"/>
<dbReference type="EMBL" id="CP080467">
    <property type="protein sequence ID" value="UNO49598.1"/>
    <property type="molecule type" value="Genomic_DNA"/>
</dbReference>
<evidence type="ECO:0000256" key="3">
    <source>
        <dbReference type="ARBA" id="ARBA00022679"/>
    </source>
</evidence>
<name>T0BN71_ALIAG</name>
<dbReference type="SUPFAM" id="SSF53383">
    <property type="entry name" value="PLP-dependent transferases"/>
    <property type="match status" value="1"/>
</dbReference>
<dbReference type="OrthoDB" id="9802328at2"/>
<accession>T0BN71</accession>
<dbReference type="Pfam" id="PF00155">
    <property type="entry name" value="Aminotran_1_2"/>
    <property type="match status" value="1"/>
</dbReference>
<dbReference type="InterPro" id="IPR015424">
    <property type="entry name" value="PyrdxlP-dep_Trfase"/>
</dbReference>
<dbReference type="GO" id="GO:1901605">
    <property type="term" value="P:alpha-amino acid metabolic process"/>
    <property type="evidence" value="ECO:0007669"/>
    <property type="project" value="TreeGrafter"/>
</dbReference>
<keyword evidence="3" id="KW-0808">Transferase</keyword>
<dbReference type="RefSeq" id="WP_021298327.1">
    <property type="nucleotide sequence ID" value="NZ_AURB01000184.1"/>
</dbReference>
<dbReference type="PANTHER" id="PTHR42790">
    <property type="entry name" value="AMINOTRANSFERASE"/>
    <property type="match status" value="1"/>
</dbReference>
<comment type="cofactor">
    <cofactor evidence="1">
        <name>pyridoxal 5'-phosphate</name>
        <dbReference type="ChEBI" id="CHEBI:597326"/>
    </cofactor>
</comment>
<dbReference type="CDD" id="cd00609">
    <property type="entry name" value="AAT_like"/>
    <property type="match status" value="1"/>
</dbReference>
<feature type="domain" description="Aminotransferase class I/classII large" evidence="5">
    <location>
        <begin position="67"/>
        <end position="363"/>
    </location>
</feature>
<evidence type="ECO:0000313" key="6">
    <source>
        <dbReference type="EMBL" id="UNO49598.1"/>
    </source>
</evidence>
<evidence type="ECO:0000259" key="5">
    <source>
        <dbReference type="Pfam" id="PF00155"/>
    </source>
</evidence>
<dbReference type="PANTHER" id="PTHR42790:SF19">
    <property type="entry name" value="KYNURENINE_ALPHA-AMINOADIPATE AMINOTRANSFERASE, MITOCHONDRIAL"/>
    <property type="match status" value="1"/>
</dbReference>
<dbReference type="GO" id="GO:0030170">
    <property type="term" value="F:pyridoxal phosphate binding"/>
    <property type="evidence" value="ECO:0007669"/>
    <property type="project" value="InterPro"/>
</dbReference>
<evidence type="ECO:0000256" key="4">
    <source>
        <dbReference type="ARBA" id="ARBA00022898"/>
    </source>
</evidence>
<evidence type="ECO:0000256" key="2">
    <source>
        <dbReference type="ARBA" id="ARBA00022576"/>
    </source>
</evidence>
<keyword evidence="7" id="KW-1185">Reference proteome</keyword>
<evidence type="ECO:0000256" key="1">
    <source>
        <dbReference type="ARBA" id="ARBA00001933"/>
    </source>
</evidence>
<sequence>MNKRELFPPAVRAALQYPAPGAWMPEVPAGAIRLSAGYPDASLIPTAEFTRSIQALVQEERDLPFHYLGSSYATNLRQWARNHLASRGIVVDGAQTQLLITAGAIQGLDLIARVLLDSTRAVLVEAPTYMEALEIFQNYTDDIIAVPMDADGLRLDALEQILEARLAAHQVMPTFLYTIPTFQNPTGYTLSDARRRRLLDLAKRYDFLIVEDDAYGEIFFQHPPVALKALDEEKDQVIHVGSLSKVLGPGLRVGWSVGPAPIIDAMSVFKKDLDHTFVEAAVGFYLQQSDWPAQLATIRATYHARCDEMLHLLAKSMPQDVTWTTPQGGYFVWVHVPGVDTLALLPHALRAGVAYIPGYYFYKAPIPAAVGGAPAVGGAVAPVVAGVPAGGAAVAGAGAGAEYLRLSFSHVSPAEMASGIERLAAAIRAFRGD</sequence>
<dbReference type="STRING" id="1356854.N007_15790"/>
<dbReference type="GO" id="GO:0008483">
    <property type="term" value="F:transaminase activity"/>
    <property type="evidence" value="ECO:0007669"/>
    <property type="project" value="UniProtKB-KW"/>
</dbReference>
<gene>
    <name evidence="6" type="ORF">K1I37_03380</name>
</gene>
<keyword evidence="4" id="KW-0663">Pyridoxal phosphate</keyword>
<keyword evidence="2 6" id="KW-0032">Aminotransferase</keyword>
<organism evidence="6 7">
    <name type="scientific">Alicyclobacillus acidoterrestris (strain ATCC 49025 / DSM 3922 / CIP 106132 / NCIMB 13137 / GD3B)</name>
    <dbReference type="NCBI Taxonomy" id="1356854"/>
    <lineage>
        <taxon>Bacteria</taxon>
        <taxon>Bacillati</taxon>
        <taxon>Bacillota</taxon>
        <taxon>Bacilli</taxon>
        <taxon>Bacillales</taxon>
        <taxon>Alicyclobacillaceae</taxon>
        <taxon>Alicyclobacillus</taxon>
    </lineage>
</organism>
<accession>A0A9E7CWG8</accession>